<keyword evidence="13 26" id="KW-0479">Metal-binding</keyword>
<proteinExistence type="inferred from homology"/>
<dbReference type="SUPFAM" id="SSF48113">
    <property type="entry name" value="Heme-dependent peroxidases"/>
    <property type="match status" value="1"/>
</dbReference>
<dbReference type="PRINTS" id="PR00457">
    <property type="entry name" value="ANPEROXIDASE"/>
</dbReference>
<feature type="signal peptide" evidence="28">
    <location>
        <begin position="1"/>
        <end position="18"/>
    </location>
</feature>
<dbReference type="GO" id="GO:0006979">
    <property type="term" value="P:response to oxidative stress"/>
    <property type="evidence" value="ECO:0007669"/>
    <property type="project" value="InterPro"/>
</dbReference>
<comment type="pathway">
    <text evidence="4">Lipid metabolism; prostaglandin biosynthesis.</text>
</comment>
<evidence type="ECO:0000256" key="9">
    <source>
        <dbReference type="ARBA" id="ARBA00022516"/>
    </source>
</evidence>
<evidence type="ECO:0000256" key="4">
    <source>
        <dbReference type="ARBA" id="ARBA00004702"/>
    </source>
</evidence>
<evidence type="ECO:0000256" key="28">
    <source>
        <dbReference type="SAM" id="SignalP"/>
    </source>
</evidence>
<feature type="binding site" description="axial binding residue" evidence="26">
    <location>
        <position position="423"/>
    </location>
    <ligand>
        <name>heme b</name>
        <dbReference type="ChEBI" id="CHEBI:60344"/>
    </ligand>
    <ligandPart>
        <name>Fe</name>
        <dbReference type="ChEBI" id="CHEBI:18248"/>
    </ligandPart>
</feature>
<comment type="catalytic activity">
    <reaction evidence="25">
        <text>(9Z,12Z)-octadecadienoate + AH2 + O2 = (13R)-hydroxy-(9Z,11E)-octadecadienoate + A + H2O</text>
        <dbReference type="Rhea" id="RHEA:75455"/>
        <dbReference type="ChEBI" id="CHEBI:13193"/>
        <dbReference type="ChEBI" id="CHEBI:15377"/>
        <dbReference type="ChEBI" id="CHEBI:15379"/>
        <dbReference type="ChEBI" id="CHEBI:17499"/>
        <dbReference type="ChEBI" id="CHEBI:30245"/>
        <dbReference type="ChEBI" id="CHEBI:136655"/>
    </reaction>
    <physiologicalReaction direction="left-to-right" evidence="25">
        <dbReference type="Rhea" id="RHEA:75456"/>
    </physiologicalReaction>
</comment>
<comment type="subcellular location">
    <subcellularLocation>
        <location evidence="3">Endoplasmic reticulum membrane</location>
    </subcellularLocation>
    <subcellularLocation>
        <location evidence="2">Microsome membrane</location>
    </subcellularLocation>
</comment>
<comment type="catalytic activity">
    <reaction evidence="23">
        <text>(9Z,12Z)-octadecadienoate + AH2 + O2 = (9R)-hydroxy-(10E,12Z)-octadecadienoate + A + H2O</text>
        <dbReference type="Rhea" id="RHEA:75447"/>
        <dbReference type="ChEBI" id="CHEBI:13193"/>
        <dbReference type="ChEBI" id="CHEBI:15377"/>
        <dbReference type="ChEBI" id="CHEBI:15379"/>
        <dbReference type="ChEBI" id="CHEBI:17499"/>
        <dbReference type="ChEBI" id="CHEBI:30245"/>
        <dbReference type="ChEBI" id="CHEBI:77895"/>
    </reaction>
    <physiologicalReaction direction="left-to-right" evidence="23">
        <dbReference type="Rhea" id="RHEA:75448"/>
    </physiologicalReaction>
</comment>
<dbReference type="Proteomes" id="UP000792457">
    <property type="component" value="Unassembled WGS sequence"/>
</dbReference>
<evidence type="ECO:0000256" key="26">
    <source>
        <dbReference type="PIRSR" id="PIRSR619791-2"/>
    </source>
</evidence>
<dbReference type="GO" id="GO:0016702">
    <property type="term" value="F:oxidoreductase activity, acting on single donors with incorporation of molecular oxygen, incorporation of two atoms of oxygen"/>
    <property type="evidence" value="ECO:0007669"/>
    <property type="project" value="TreeGrafter"/>
</dbReference>
<dbReference type="InterPro" id="IPR037120">
    <property type="entry name" value="Haem_peroxidase_sf_animal"/>
</dbReference>
<evidence type="ECO:0000256" key="24">
    <source>
        <dbReference type="ARBA" id="ARBA00036358"/>
    </source>
</evidence>
<evidence type="ECO:0000256" key="1">
    <source>
        <dbReference type="ARBA" id="ARBA00001970"/>
    </source>
</evidence>
<name>A0A8K0P8H1_LADFU</name>
<reference evidence="30" key="1">
    <citation type="submission" date="2013-04" db="EMBL/GenBank/DDBJ databases">
        <authorList>
            <person name="Qu J."/>
            <person name="Murali S.C."/>
            <person name="Bandaranaike D."/>
            <person name="Bellair M."/>
            <person name="Blankenburg K."/>
            <person name="Chao H."/>
            <person name="Dinh H."/>
            <person name="Doddapaneni H."/>
            <person name="Downs B."/>
            <person name="Dugan-Rocha S."/>
            <person name="Elkadiri S."/>
            <person name="Gnanaolivu R.D."/>
            <person name="Hernandez B."/>
            <person name="Javaid M."/>
            <person name="Jayaseelan J.C."/>
            <person name="Lee S."/>
            <person name="Li M."/>
            <person name="Ming W."/>
            <person name="Munidasa M."/>
            <person name="Muniz J."/>
            <person name="Nguyen L."/>
            <person name="Ongeri F."/>
            <person name="Osuji N."/>
            <person name="Pu L.-L."/>
            <person name="Puazo M."/>
            <person name="Qu C."/>
            <person name="Quiroz J."/>
            <person name="Raj R."/>
            <person name="Weissenberger G."/>
            <person name="Xin Y."/>
            <person name="Zou X."/>
            <person name="Han Y."/>
            <person name="Richards S."/>
            <person name="Worley K."/>
            <person name="Muzny D."/>
            <person name="Gibbs R."/>
        </authorList>
    </citation>
    <scope>NUCLEOTIDE SEQUENCE</scope>
    <source>
        <strain evidence="30">Sampled in the wild</strain>
    </source>
</reference>
<dbReference type="InterPro" id="IPR010255">
    <property type="entry name" value="Haem_peroxidase_sf"/>
</dbReference>
<keyword evidence="8" id="KW-0644">Prostaglandin metabolism</keyword>
<dbReference type="GO" id="GO:0004666">
    <property type="term" value="F:prostaglandin-endoperoxide synthase activity"/>
    <property type="evidence" value="ECO:0007669"/>
    <property type="project" value="UniProtKB-EC"/>
</dbReference>
<keyword evidence="10" id="KW-0575">Peroxidase</keyword>
<dbReference type="GO" id="GO:0046872">
    <property type="term" value="F:metal ion binding"/>
    <property type="evidence" value="ECO:0007669"/>
    <property type="project" value="UniProtKB-KW"/>
</dbReference>
<keyword evidence="20" id="KW-0443">Lipid metabolism</keyword>
<keyword evidence="11" id="KW-0643">Prostaglandin biosynthesis</keyword>
<evidence type="ECO:0000256" key="8">
    <source>
        <dbReference type="ARBA" id="ARBA00022501"/>
    </source>
</evidence>
<comment type="subunit">
    <text evidence="6">Homodimer.</text>
</comment>
<evidence type="ECO:0000313" key="30">
    <source>
        <dbReference type="EMBL" id="KAG8237846.1"/>
    </source>
</evidence>
<feature type="domain" description="EGF-like" evidence="29">
    <location>
        <begin position="29"/>
        <end position="67"/>
    </location>
</feature>
<evidence type="ECO:0000256" key="16">
    <source>
        <dbReference type="ARBA" id="ARBA00022848"/>
    </source>
</evidence>
<keyword evidence="27" id="KW-0245">EGF-like domain</keyword>
<dbReference type="GO" id="GO:0019371">
    <property type="term" value="P:cyclooxygenase pathway"/>
    <property type="evidence" value="ECO:0007669"/>
    <property type="project" value="TreeGrafter"/>
</dbReference>
<organism evidence="30 31">
    <name type="scientific">Ladona fulva</name>
    <name type="common">Scarce chaser dragonfly</name>
    <name type="synonym">Libellula fulva</name>
    <dbReference type="NCBI Taxonomy" id="123851"/>
    <lineage>
        <taxon>Eukaryota</taxon>
        <taxon>Metazoa</taxon>
        <taxon>Ecdysozoa</taxon>
        <taxon>Arthropoda</taxon>
        <taxon>Hexapoda</taxon>
        <taxon>Insecta</taxon>
        <taxon>Pterygota</taxon>
        <taxon>Palaeoptera</taxon>
        <taxon>Odonata</taxon>
        <taxon>Epiprocta</taxon>
        <taxon>Anisoptera</taxon>
        <taxon>Libelluloidea</taxon>
        <taxon>Libellulidae</taxon>
        <taxon>Ladona</taxon>
    </lineage>
</organism>
<dbReference type="EMBL" id="KZ309230">
    <property type="protein sequence ID" value="KAG8237846.1"/>
    <property type="molecule type" value="Genomic_DNA"/>
</dbReference>
<dbReference type="PANTHER" id="PTHR11903:SF39">
    <property type="entry name" value="PROSTAGLANDIN G_H SYNTHASE 2-LIKE"/>
    <property type="match status" value="1"/>
</dbReference>
<dbReference type="InterPro" id="IPR019791">
    <property type="entry name" value="Haem_peroxidase_animal"/>
</dbReference>
<comment type="cofactor">
    <cofactor evidence="1">
        <name>heme b</name>
        <dbReference type="ChEBI" id="CHEBI:60344"/>
    </cofactor>
</comment>
<evidence type="ECO:0000256" key="3">
    <source>
        <dbReference type="ARBA" id="ARBA00004586"/>
    </source>
</evidence>
<evidence type="ECO:0000256" key="13">
    <source>
        <dbReference type="ARBA" id="ARBA00022723"/>
    </source>
</evidence>
<dbReference type="PROSITE" id="PS50292">
    <property type="entry name" value="PEROXIDASE_3"/>
    <property type="match status" value="1"/>
</dbReference>
<evidence type="ECO:0000256" key="22">
    <source>
        <dbReference type="ARBA" id="ARBA00035976"/>
    </source>
</evidence>
<dbReference type="InterPro" id="IPR050783">
    <property type="entry name" value="Oxylipin_biosynth_metab"/>
</dbReference>
<accession>A0A8K0P8H1</accession>
<comment type="similarity">
    <text evidence="5">Belongs to the prostaglandin G/H synthase family.</text>
</comment>
<protein>
    <recommendedName>
        <fullName evidence="7">prostaglandin-endoperoxide synthase</fullName>
        <ecNumber evidence="7">1.14.99.1</ecNumber>
    </recommendedName>
</protein>
<keyword evidence="28" id="KW-0732">Signal</keyword>
<evidence type="ECO:0000256" key="15">
    <source>
        <dbReference type="ARBA" id="ARBA00022832"/>
    </source>
</evidence>
<dbReference type="Gene3D" id="2.10.25.10">
    <property type="entry name" value="Laminin"/>
    <property type="match status" value="1"/>
</dbReference>
<evidence type="ECO:0000256" key="20">
    <source>
        <dbReference type="ARBA" id="ARBA00023098"/>
    </source>
</evidence>
<dbReference type="Gene3D" id="1.10.640.10">
    <property type="entry name" value="Haem peroxidase domain superfamily, animal type"/>
    <property type="match status" value="1"/>
</dbReference>
<feature type="chain" id="PRO_5035431919" description="prostaglandin-endoperoxide synthase" evidence="28">
    <location>
        <begin position="19"/>
        <end position="647"/>
    </location>
</feature>
<comment type="caution">
    <text evidence="30">The sequence shown here is derived from an EMBL/GenBank/DDBJ whole genome shotgun (WGS) entry which is preliminary data.</text>
</comment>
<dbReference type="AlphaFoldDB" id="A0A8K0P8H1"/>
<evidence type="ECO:0000256" key="21">
    <source>
        <dbReference type="ARBA" id="ARBA00023160"/>
    </source>
</evidence>
<dbReference type="SUPFAM" id="SSF57196">
    <property type="entry name" value="EGF/Laminin"/>
    <property type="match status" value="1"/>
</dbReference>
<evidence type="ECO:0000256" key="25">
    <source>
        <dbReference type="ARBA" id="ARBA00036409"/>
    </source>
</evidence>
<keyword evidence="19 26" id="KW-0408">Iron</keyword>
<keyword evidence="14" id="KW-0256">Endoplasmic reticulum</keyword>
<dbReference type="GO" id="GO:0043005">
    <property type="term" value="C:neuron projection"/>
    <property type="evidence" value="ECO:0007669"/>
    <property type="project" value="TreeGrafter"/>
</dbReference>
<evidence type="ECO:0000256" key="23">
    <source>
        <dbReference type="ARBA" id="ARBA00036313"/>
    </source>
</evidence>
<reference evidence="30" key="2">
    <citation type="submission" date="2017-10" db="EMBL/GenBank/DDBJ databases">
        <title>Ladona fulva Genome sequencing and assembly.</title>
        <authorList>
            <person name="Murali S."/>
            <person name="Richards S."/>
            <person name="Bandaranaike D."/>
            <person name="Bellair M."/>
            <person name="Blankenburg K."/>
            <person name="Chao H."/>
            <person name="Dinh H."/>
            <person name="Doddapaneni H."/>
            <person name="Dugan-Rocha S."/>
            <person name="Elkadiri S."/>
            <person name="Gnanaolivu R."/>
            <person name="Hernandez B."/>
            <person name="Skinner E."/>
            <person name="Javaid M."/>
            <person name="Lee S."/>
            <person name="Li M."/>
            <person name="Ming W."/>
            <person name="Munidasa M."/>
            <person name="Muniz J."/>
            <person name="Nguyen L."/>
            <person name="Hughes D."/>
            <person name="Osuji N."/>
            <person name="Pu L.-L."/>
            <person name="Puazo M."/>
            <person name="Qu C."/>
            <person name="Quiroz J."/>
            <person name="Raj R."/>
            <person name="Weissenberger G."/>
            <person name="Xin Y."/>
            <person name="Zou X."/>
            <person name="Han Y."/>
            <person name="Worley K."/>
            <person name="Muzny D."/>
            <person name="Gibbs R."/>
        </authorList>
    </citation>
    <scope>NUCLEOTIDE SEQUENCE</scope>
    <source>
        <strain evidence="30">Sampled in the wild</strain>
    </source>
</reference>
<keyword evidence="17" id="KW-0223">Dioxygenase</keyword>
<keyword evidence="21" id="KW-0275">Fatty acid biosynthesis</keyword>
<evidence type="ECO:0000313" key="31">
    <source>
        <dbReference type="Proteomes" id="UP000792457"/>
    </source>
</evidence>
<sequence length="647" mass="74500">IPICATFIFFFISGVVLEETTTASGENFTFNPCCSFPCHHSGVCIQISSHTYECDCTNTGYYGKDCNKPYFRKKFDEMFTFPFNYKDYYLCGEPLVWSIVNHIEDLHGEVLKLFYSAGGSESKINPARYNSKYDYITADSHFDFSSIARILPQVPINCPTPMGVLGPKVYPDEGEIFHKLFLRRRFKPDPHGTNLLFLAFLEHLTFTLIKRDEPDGYNFSKFPFEFDSDHIYGKDDETRRELRTLQGGRLKTSSINDEIYPPLQLSSVVVPQTQSEKSLEEDPCNTLLELGLGDTGLINATVKGCLADVDMEYPPETKGLRFALAHPKLAKTPFLLMLSTIWIREHNRVAHLIAIEHPDWDDERLYQVTRLIITGELIHITVTDFLKQLTQYNLDIVWNPNVLDEKIMAERISIEIQQLQHWHAMIPDCIKIGNSTLNYTETFYNNEILTKFGVDYIIDILSRDTAGKVTYRNYAESMRKTVIDTILKGRKNRLQSFNSYRKNYGLEPYRSMFELCGDEKLAASLDKFYGDINAIEFFVGLAVETHRCSVFPPTQMAIGGPYIMKSIFSSPLNSPQWWKSSTFGGELGFKIVSEVTLRGLFCQNMKNRCKGEEYVSFHIQSEKELMEEAERKRQRLWCLDEDEIGLF</sequence>
<dbReference type="EC" id="1.14.99.1" evidence="7"/>
<feature type="non-terminal residue" evidence="30">
    <location>
        <position position="1"/>
    </location>
</feature>
<evidence type="ECO:0000256" key="14">
    <source>
        <dbReference type="ARBA" id="ARBA00022824"/>
    </source>
</evidence>
<dbReference type="PROSITE" id="PS50026">
    <property type="entry name" value="EGF_3"/>
    <property type="match status" value="1"/>
</dbReference>
<dbReference type="GO" id="GO:0005789">
    <property type="term" value="C:endoplasmic reticulum membrane"/>
    <property type="evidence" value="ECO:0007669"/>
    <property type="project" value="UniProtKB-SubCell"/>
</dbReference>
<evidence type="ECO:0000256" key="7">
    <source>
        <dbReference type="ARBA" id="ARBA00012440"/>
    </source>
</evidence>
<dbReference type="InterPro" id="IPR000742">
    <property type="entry name" value="EGF"/>
</dbReference>
<keyword evidence="31" id="KW-1185">Reference proteome</keyword>
<dbReference type="PANTHER" id="PTHR11903">
    <property type="entry name" value="PROSTAGLANDIN G/H SYNTHASE"/>
    <property type="match status" value="1"/>
</dbReference>
<evidence type="ECO:0000256" key="6">
    <source>
        <dbReference type="ARBA" id="ARBA00011738"/>
    </source>
</evidence>
<evidence type="ECO:0000256" key="11">
    <source>
        <dbReference type="ARBA" id="ARBA00022585"/>
    </source>
</evidence>
<evidence type="ECO:0000256" key="5">
    <source>
        <dbReference type="ARBA" id="ARBA00008928"/>
    </source>
</evidence>
<comment type="catalytic activity">
    <reaction evidence="22">
        <text>(9Z,12Z)-octadecadienoate + AH2 + O2 = (9S)-hydroxy-(10E,12Z)-octadecadienoate + A + H2O</text>
        <dbReference type="Rhea" id="RHEA:75459"/>
        <dbReference type="ChEBI" id="CHEBI:13193"/>
        <dbReference type="ChEBI" id="CHEBI:15377"/>
        <dbReference type="ChEBI" id="CHEBI:15379"/>
        <dbReference type="ChEBI" id="CHEBI:17499"/>
        <dbReference type="ChEBI" id="CHEBI:30245"/>
        <dbReference type="ChEBI" id="CHEBI:77852"/>
    </reaction>
    <physiologicalReaction direction="left-to-right" evidence="22">
        <dbReference type="Rhea" id="RHEA:75460"/>
    </physiologicalReaction>
</comment>
<evidence type="ECO:0000256" key="17">
    <source>
        <dbReference type="ARBA" id="ARBA00022964"/>
    </source>
</evidence>
<keyword evidence="16" id="KW-0492">Microsome</keyword>
<comment type="catalytic activity">
    <reaction evidence="24">
        <text>(9Z,12Z)-octadecadienoate + AH2 + O2 = (13S)-hydroxy-(9Z,11E)-octadecadienoate + A + H2O</text>
        <dbReference type="Rhea" id="RHEA:75451"/>
        <dbReference type="ChEBI" id="CHEBI:13193"/>
        <dbReference type="ChEBI" id="CHEBI:15377"/>
        <dbReference type="ChEBI" id="CHEBI:15379"/>
        <dbReference type="ChEBI" id="CHEBI:17499"/>
        <dbReference type="ChEBI" id="CHEBI:30245"/>
        <dbReference type="ChEBI" id="CHEBI:90850"/>
    </reaction>
    <physiologicalReaction direction="left-to-right" evidence="24">
        <dbReference type="Rhea" id="RHEA:75452"/>
    </physiologicalReaction>
</comment>
<evidence type="ECO:0000256" key="19">
    <source>
        <dbReference type="ARBA" id="ARBA00023004"/>
    </source>
</evidence>
<evidence type="ECO:0000256" key="18">
    <source>
        <dbReference type="ARBA" id="ARBA00023002"/>
    </source>
</evidence>
<dbReference type="GO" id="GO:0004601">
    <property type="term" value="F:peroxidase activity"/>
    <property type="evidence" value="ECO:0007669"/>
    <property type="project" value="UniProtKB-KW"/>
</dbReference>
<gene>
    <name evidence="30" type="ORF">J437_LFUL002455</name>
</gene>
<evidence type="ECO:0000256" key="27">
    <source>
        <dbReference type="PROSITE-ProRule" id="PRU00076"/>
    </source>
</evidence>
<dbReference type="Pfam" id="PF03098">
    <property type="entry name" value="An_peroxidase"/>
    <property type="match status" value="1"/>
</dbReference>
<dbReference type="CDD" id="cd00054">
    <property type="entry name" value="EGF_CA"/>
    <property type="match status" value="1"/>
</dbReference>
<keyword evidence="15" id="KW-0276">Fatty acid metabolism</keyword>
<evidence type="ECO:0000256" key="10">
    <source>
        <dbReference type="ARBA" id="ARBA00022559"/>
    </source>
</evidence>
<keyword evidence="12 26" id="KW-0349">Heme</keyword>
<dbReference type="GO" id="GO:0020037">
    <property type="term" value="F:heme binding"/>
    <property type="evidence" value="ECO:0007669"/>
    <property type="project" value="InterPro"/>
</dbReference>
<comment type="caution">
    <text evidence="27">Lacks conserved residue(s) required for the propagation of feature annotation.</text>
</comment>
<evidence type="ECO:0000259" key="29">
    <source>
        <dbReference type="PROSITE" id="PS50026"/>
    </source>
</evidence>
<evidence type="ECO:0000256" key="12">
    <source>
        <dbReference type="ARBA" id="ARBA00022617"/>
    </source>
</evidence>
<keyword evidence="9" id="KW-0444">Lipid biosynthesis</keyword>
<dbReference type="OrthoDB" id="6752260at2759"/>
<keyword evidence="18" id="KW-0560">Oxidoreductase</keyword>
<evidence type="ECO:0000256" key="2">
    <source>
        <dbReference type="ARBA" id="ARBA00004524"/>
    </source>
</evidence>